<evidence type="ECO:0000313" key="1">
    <source>
        <dbReference type="EMBL" id="MDJ1172035.1"/>
    </source>
</evidence>
<name>A0ABT7AYP8_9CYAN</name>
<accession>A0ABT7AYP8</accession>
<dbReference type="EMBL" id="JAQOSP010000138">
    <property type="protein sequence ID" value="MDJ1172035.1"/>
    <property type="molecule type" value="Genomic_DNA"/>
</dbReference>
<sequence length="131" mass="15267">MTTDLSTIEPAQGGVIGVYQPYYQGNKRAALPYAISLFEKTSLEGERRIERGESIPFLATWFIVSKLPADETVCRMQFDGQSELTYEVKLPNHEFIEFLIDLYVNWRRTKNTITTIDFSQTFYRKLLRLDD</sequence>
<gene>
    <name evidence="1" type="ORF">PMG71_21625</name>
</gene>
<dbReference type="RefSeq" id="WP_283755788.1">
    <property type="nucleotide sequence ID" value="NZ_JAQOSP010000138.1"/>
</dbReference>
<dbReference type="NCBIfam" id="NF045587">
    <property type="entry name" value="T4P_biogen_EbsA"/>
    <property type="match status" value="1"/>
</dbReference>
<dbReference type="Proteomes" id="UP001235303">
    <property type="component" value="Unassembled WGS sequence"/>
</dbReference>
<reference evidence="1 2" key="1">
    <citation type="submission" date="2023-01" db="EMBL/GenBank/DDBJ databases">
        <title>Novel diversity within Roseofilum (Cyanobacteria; Desertifilaceae) from marine benthic mats with descriptions of four novel species.</title>
        <authorList>
            <person name="Wang Y."/>
            <person name="Berthold D.E."/>
            <person name="Hu J."/>
            <person name="Lefler F.W."/>
            <person name="Laughinghouse H.D. IV."/>
        </authorList>
    </citation>
    <scope>NUCLEOTIDE SEQUENCE [LARGE SCALE GENOMIC DNA]</scope>
    <source>
        <strain evidence="1 2">BLCC-M154</strain>
    </source>
</reference>
<organism evidence="1 2">
    <name type="scientific">Roseofilum acuticapitatum BLCC-M154</name>
    <dbReference type="NCBI Taxonomy" id="3022444"/>
    <lineage>
        <taxon>Bacteria</taxon>
        <taxon>Bacillati</taxon>
        <taxon>Cyanobacteriota</taxon>
        <taxon>Cyanophyceae</taxon>
        <taxon>Desertifilales</taxon>
        <taxon>Desertifilaceae</taxon>
        <taxon>Roseofilum</taxon>
        <taxon>Roseofilum acuticapitatum</taxon>
    </lineage>
</organism>
<dbReference type="InterPro" id="IPR054652">
    <property type="entry name" value="T4P_EbsA-like"/>
</dbReference>
<protein>
    <submittedName>
        <fullName evidence="1">Uncharacterized protein</fullName>
    </submittedName>
</protein>
<keyword evidence="2" id="KW-1185">Reference proteome</keyword>
<proteinExistence type="predicted"/>
<evidence type="ECO:0000313" key="2">
    <source>
        <dbReference type="Proteomes" id="UP001235303"/>
    </source>
</evidence>
<comment type="caution">
    <text evidence="1">The sequence shown here is derived from an EMBL/GenBank/DDBJ whole genome shotgun (WGS) entry which is preliminary data.</text>
</comment>